<dbReference type="EMBL" id="FZNP01000004">
    <property type="protein sequence ID" value="SNR55810.1"/>
    <property type="molecule type" value="Genomic_DNA"/>
</dbReference>
<reference evidence="3" key="1">
    <citation type="submission" date="2017-06" db="EMBL/GenBank/DDBJ databases">
        <authorList>
            <person name="Varghese N."/>
            <person name="Submissions S."/>
        </authorList>
    </citation>
    <scope>NUCLEOTIDE SEQUENCE [LARGE SCALE GENOMIC DNA]</scope>
    <source>
        <strain evidence="3">DSM 44485</strain>
    </source>
</reference>
<accession>A0A238XAR5</accession>
<dbReference type="RefSeq" id="WP_143227036.1">
    <property type="nucleotide sequence ID" value="NZ_FZNP01000004.1"/>
</dbReference>
<keyword evidence="3" id="KW-1185">Reference proteome</keyword>
<dbReference type="AlphaFoldDB" id="A0A238XAR5"/>
<gene>
    <name evidence="2" type="ORF">SAMN06265355_104134</name>
</gene>
<dbReference type="InterPro" id="IPR024079">
    <property type="entry name" value="MetalloPept_cat_dom_sf"/>
</dbReference>
<dbReference type="Gene3D" id="3.40.390.10">
    <property type="entry name" value="Collagenase (Catalytic Domain)"/>
    <property type="match status" value="1"/>
</dbReference>
<proteinExistence type="predicted"/>
<evidence type="ECO:0000313" key="2">
    <source>
        <dbReference type="EMBL" id="SNR55810.1"/>
    </source>
</evidence>
<evidence type="ECO:0000256" key="1">
    <source>
        <dbReference type="SAM" id="MobiDB-lite"/>
    </source>
</evidence>
<name>A0A238XAR5_9ACTN</name>
<protein>
    <submittedName>
        <fullName evidence="2">Uncharacterized protein</fullName>
    </submittedName>
</protein>
<dbReference type="Proteomes" id="UP000198420">
    <property type="component" value="Unassembled WGS sequence"/>
</dbReference>
<dbReference type="Gene3D" id="2.110.10.10">
    <property type="entry name" value="Hemopexin-like domain"/>
    <property type="match status" value="1"/>
</dbReference>
<feature type="region of interest" description="Disordered" evidence="1">
    <location>
        <begin position="895"/>
        <end position="917"/>
    </location>
</feature>
<organism evidence="2 3">
    <name type="scientific">Actinomadura mexicana</name>
    <dbReference type="NCBI Taxonomy" id="134959"/>
    <lineage>
        <taxon>Bacteria</taxon>
        <taxon>Bacillati</taxon>
        <taxon>Actinomycetota</taxon>
        <taxon>Actinomycetes</taxon>
        <taxon>Streptosporangiales</taxon>
        <taxon>Thermomonosporaceae</taxon>
        <taxon>Actinomadura</taxon>
    </lineage>
</organism>
<dbReference type="OrthoDB" id="827535at2"/>
<dbReference type="GO" id="GO:0008237">
    <property type="term" value="F:metallopeptidase activity"/>
    <property type="evidence" value="ECO:0007669"/>
    <property type="project" value="InterPro"/>
</dbReference>
<dbReference type="SUPFAM" id="SSF55486">
    <property type="entry name" value="Metalloproteases ('zincins'), catalytic domain"/>
    <property type="match status" value="1"/>
</dbReference>
<evidence type="ECO:0000313" key="3">
    <source>
        <dbReference type="Proteomes" id="UP000198420"/>
    </source>
</evidence>
<dbReference type="InterPro" id="IPR036375">
    <property type="entry name" value="Hemopexin-like_dom_sf"/>
</dbReference>
<sequence>MRIKNTGFNSALVLPTGAWKAMFVRGDQMAQTSAAGLDHNGPIGATSIHSGKLNGIPEPYKSACEGALMLPMTGGSWQMLLFKGDRVCWYHWDTKVRSEGPVTELRHADGLPAWGTMLPVGYREGVDALLMDSTAESPYWTTYVFKNDRVATIDWRNGCTRECRIYEGAQPTAGWARLPAEWLRDYDHVLPLPDVSGAKRSLLIKGGNGCVFNWNTGPEKTGALTTLMPELAALPAPYTTQYKPIVGRWATSAAPNPVTVRVDLDGLGATRQFSGDIDQISGMTRSPLYSFRVSAPDIAASATEVTATGRVRWKPEWVGCTAKITIPRVTQSSSTPALRVEFRFDDGNVPVFDLPYESAHLRTIDLEIDAMANRAALASYNTATDAVAGPPDYVDRQLTIASAFAEAGIELRSAGTVNEVGTADSGTDLKWSDSELHTAMLHNFSGHAETEQWKLWAFVASRHVNDSTGVMFDVNEGKQRQGMAVFYDQISGQPGYFVLGLYVHELGHCLNLQHSWQKNDSGAPLGPRNGHGDLSWMQYWNLYTAEDGSSGWDVFWSRFPFTFTANELAHLRHAFRYDIIPGGANWAAQGSAAYNTQDPALAAMDDPIADDSGLALTLSARPFAYGEPVTVEVRLARDGRDVTVHRDLSPKSEYLTIAITAPSGITRPFRPLARQCNGHSDDTLTTLTAEAPALYESAYLGAGADGQYFTDPGLYTVRALYTAPDGSRVVSPDLTIRIRLPRTGDDQDAGELLMGDQAGTLMALLGSDSPALQAGNDALAELSERFPDHPLAVYSHLAQGANAGRHYQHIRDGRLHIRQPDTKNAVTQLTAAVDASTGSGGLNDITLNAAMRRLATVHAKAGDRTAAGATLDRMVDHFRGRHLPAHILTTIQDQADATRRQIIPGDQNRPHKGRKRT</sequence>